<proteinExistence type="predicted"/>
<dbReference type="GO" id="GO:0005840">
    <property type="term" value="C:ribosome"/>
    <property type="evidence" value="ECO:0007669"/>
    <property type="project" value="InterPro"/>
</dbReference>
<accession>A0A3P7UNB1</accession>
<dbReference type="OrthoDB" id="10252633at2759"/>
<sequence>MRLVESNDTVTFPEGVTFTVKNRVVHVTGPRGTLKRDFRHLHMEVRSSKLLYHLVLPCLSSSVMVENWSCNIRYKCSVTPIGVSRICVLRVMLHYH</sequence>
<keyword evidence="2" id="KW-1185">Reference proteome</keyword>
<reference evidence="1 2" key="1">
    <citation type="submission" date="2018-11" db="EMBL/GenBank/DDBJ databases">
        <authorList>
            <consortium name="Pathogen Informatics"/>
        </authorList>
    </citation>
    <scope>NUCLEOTIDE SEQUENCE [LARGE SCALE GENOMIC DNA]</scope>
</reference>
<dbReference type="GO" id="GO:0003735">
    <property type="term" value="F:structural constituent of ribosome"/>
    <property type="evidence" value="ECO:0007669"/>
    <property type="project" value="InterPro"/>
</dbReference>
<evidence type="ECO:0000313" key="1">
    <source>
        <dbReference type="EMBL" id="VDO23547.1"/>
    </source>
</evidence>
<dbReference type="GO" id="GO:0006412">
    <property type="term" value="P:translation"/>
    <property type="evidence" value="ECO:0007669"/>
    <property type="project" value="InterPro"/>
</dbReference>
<accession>A0A183F7P1</accession>
<dbReference type="AlphaFoldDB" id="A0A183F7P1"/>
<protein>
    <submittedName>
        <fullName evidence="3">Ribosomal_L6 domain-containing protein</fullName>
    </submittedName>
</protein>
<evidence type="ECO:0000313" key="2">
    <source>
        <dbReference type="Proteomes" id="UP000050761"/>
    </source>
</evidence>
<dbReference type="EMBL" id="UZAH01003017">
    <property type="protein sequence ID" value="VDO23547.1"/>
    <property type="molecule type" value="Genomic_DNA"/>
</dbReference>
<dbReference type="Gene3D" id="3.90.930.12">
    <property type="entry name" value="Ribosomal protein L6, alpha-beta domain"/>
    <property type="match status" value="1"/>
</dbReference>
<reference evidence="3" key="2">
    <citation type="submission" date="2019-09" db="UniProtKB">
        <authorList>
            <consortium name="WormBaseParasite"/>
        </authorList>
    </citation>
    <scope>IDENTIFICATION</scope>
</reference>
<evidence type="ECO:0000313" key="3">
    <source>
        <dbReference type="WBParaSite" id="HPBE_0000218301-mRNA-1"/>
    </source>
</evidence>
<name>A0A183F7P1_HELPZ</name>
<gene>
    <name evidence="1" type="ORF">HPBE_LOCUS2184</name>
</gene>
<dbReference type="InterPro" id="IPR036789">
    <property type="entry name" value="Ribosomal_uL6-like_a/b-dom_sf"/>
</dbReference>
<organism evidence="2 3">
    <name type="scientific">Heligmosomoides polygyrus</name>
    <name type="common">Parasitic roundworm</name>
    <dbReference type="NCBI Taxonomy" id="6339"/>
    <lineage>
        <taxon>Eukaryota</taxon>
        <taxon>Metazoa</taxon>
        <taxon>Ecdysozoa</taxon>
        <taxon>Nematoda</taxon>
        <taxon>Chromadorea</taxon>
        <taxon>Rhabditida</taxon>
        <taxon>Rhabditina</taxon>
        <taxon>Rhabditomorpha</taxon>
        <taxon>Strongyloidea</taxon>
        <taxon>Heligmosomidae</taxon>
        <taxon>Heligmosomoides</taxon>
    </lineage>
</organism>
<dbReference type="Proteomes" id="UP000050761">
    <property type="component" value="Unassembled WGS sequence"/>
</dbReference>
<dbReference type="WBParaSite" id="HPBE_0000218301-mRNA-1">
    <property type="protein sequence ID" value="HPBE_0000218301-mRNA-1"/>
    <property type="gene ID" value="HPBE_0000218301"/>
</dbReference>
<dbReference type="GO" id="GO:0019843">
    <property type="term" value="F:rRNA binding"/>
    <property type="evidence" value="ECO:0007669"/>
    <property type="project" value="InterPro"/>
</dbReference>
<dbReference type="SUPFAM" id="SSF56053">
    <property type="entry name" value="Ribosomal protein L6"/>
    <property type="match status" value="1"/>
</dbReference>